<proteinExistence type="predicted"/>
<evidence type="ECO:0000313" key="2">
    <source>
        <dbReference type="EMBL" id="EAY08727.1"/>
    </source>
</evidence>
<dbReference type="AlphaFoldDB" id="A2EF11"/>
<keyword evidence="1" id="KW-1133">Transmembrane helix</keyword>
<dbReference type="InParanoid" id="A2EF11"/>
<reference evidence="2" key="1">
    <citation type="submission" date="2006-10" db="EMBL/GenBank/DDBJ databases">
        <authorList>
            <person name="Amadeo P."/>
            <person name="Zhao Q."/>
            <person name="Wortman J."/>
            <person name="Fraser-Liggett C."/>
            <person name="Carlton J."/>
        </authorList>
    </citation>
    <scope>NUCLEOTIDE SEQUENCE</scope>
    <source>
        <strain evidence="2">G3</strain>
    </source>
</reference>
<evidence type="ECO:0000313" key="3">
    <source>
        <dbReference type="Proteomes" id="UP000001542"/>
    </source>
</evidence>
<keyword evidence="1" id="KW-0812">Transmembrane</keyword>
<organism evidence="2 3">
    <name type="scientific">Trichomonas vaginalis (strain ATCC PRA-98 / G3)</name>
    <dbReference type="NCBI Taxonomy" id="412133"/>
    <lineage>
        <taxon>Eukaryota</taxon>
        <taxon>Metamonada</taxon>
        <taxon>Parabasalia</taxon>
        <taxon>Trichomonadida</taxon>
        <taxon>Trichomonadidae</taxon>
        <taxon>Trichomonas</taxon>
    </lineage>
</organism>
<feature type="transmembrane region" description="Helical" evidence="1">
    <location>
        <begin position="45"/>
        <end position="69"/>
    </location>
</feature>
<reference evidence="2" key="2">
    <citation type="journal article" date="2007" name="Science">
        <title>Draft genome sequence of the sexually transmitted pathogen Trichomonas vaginalis.</title>
        <authorList>
            <person name="Carlton J.M."/>
            <person name="Hirt R.P."/>
            <person name="Silva J.C."/>
            <person name="Delcher A.L."/>
            <person name="Schatz M."/>
            <person name="Zhao Q."/>
            <person name="Wortman J.R."/>
            <person name="Bidwell S.L."/>
            <person name="Alsmark U.C.M."/>
            <person name="Besteiro S."/>
            <person name="Sicheritz-Ponten T."/>
            <person name="Noel C.J."/>
            <person name="Dacks J.B."/>
            <person name="Foster P.G."/>
            <person name="Simillion C."/>
            <person name="Van de Peer Y."/>
            <person name="Miranda-Saavedra D."/>
            <person name="Barton G.J."/>
            <person name="Westrop G.D."/>
            <person name="Mueller S."/>
            <person name="Dessi D."/>
            <person name="Fiori P.L."/>
            <person name="Ren Q."/>
            <person name="Paulsen I."/>
            <person name="Zhang H."/>
            <person name="Bastida-Corcuera F.D."/>
            <person name="Simoes-Barbosa A."/>
            <person name="Brown M.T."/>
            <person name="Hayes R.D."/>
            <person name="Mukherjee M."/>
            <person name="Okumura C.Y."/>
            <person name="Schneider R."/>
            <person name="Smith A.J."/>
            <person name="Vanacova S."/>
            <person name="Villalvazo M."/>
            <person name="Haas B.J."/>
            <person name="Pertea M."/>
            <person name="Feldblyum T.V."/>
            <person name="Utterback T.R."/>
            <person name="Shu C.L."/>
            <person name="Osoegawa K."/>
            <person name="de Jong P.J."/>
            <person name="Hrdy I."/>
            <person name="Horvathova L."/>
            <person name="Zubacova Z."/>
            <person name="Dolezal P."/>
            <person name="Malik S.B."/>
            <person name="Logsdon J.M. Jr."/>
            <person name="Henze K."/>
            <person name="Gupta A."/>
            <person name="Wang C.C."/>
            <person name="Dunne R.L."/>
            <person name="Upcroft J.A."/>
            <person name="Upcroft P."/>
            <person name="White O."/>
            <person name="Salzberg S.L."/>
            <person name="Tang P."/>
            <person name="Chiu C.-H."/>
            <person name="Lee Y.-S."/>
            <person name="Embley T.M."/>
            <person name="Coombs G.H."/>
            <person name="Mottram J.C."/>
            <person name="Tachezy J."/>
            <person name="Fraser-Liggett C.M."/>
            <person name="Johnson P.J."/>
        </authorList>
    </citation>
    <scope>NUCLEOTIDE SEQUENCE [LARGE SCALE GENOMIC DNA]</scope>
    <source>
        <strain evidence="2">G3</strain>
    </source>
</reference>
<protein>
    <submittedName>
        <fullName evidence="2">Uncharacterized protein</fullName>
    </submittedName>
</protein>
<dbReference type="VEuPathDB" id="TrichDB:TVAG_251530"/>
<dbReference type="VEuPathDB" id="TrichDB:TVAGG3_0670210"/>
<gene>
    <name evidence="2" type="ORF">TVAG_251530</name>
</gene>
<dbReference type="Proteomes" id="UP000001542">
    <property type="component" value="Unassembled WGS sequence"/>
</dbReference>
<keyword evidence="1" id="KW-0472">Membrane</keyword>
<accession>A2EF11</accession>
<feature type="transmembrane region" description="Helical" evidence="1">
    <location>
        <begin position="12"/>
        <end position="33"/>
    </location>
</feature>
<sequence>MFLTDIKPVVGIGGAIGGCIVNFSFPALMYIRASDQKFTYYKNVFASLFGIFGIACGGVSTYIAVIDVIKMFKKK</sequence>
<evidence type="ECO:0000256" key="1">
    <source>
        <dbReference type="SAM" id="Phobius"/>
    </source>
</evidence>
<dbReference type="PROSITE" id="PS51257">
    <property type="entry name" value="PROKAR_LIPOPROTEIN"/>
    <property type="match status" value="1"/>
</dbReference>
<dbReference type="KEGG" id="tva:4766632"/>
<dbReference type="EMBL" id="DS113372">
    <property type="protein sequence ID" value="EAY08727.1"/>
    <property type="molecule type" value="Genomic_DNA"/>
</dbReference>
<dbReference type="RefSeq" id="XP_001320950.1">
    <property type="nucleotide sequence ID" value="XM_001320915.1"/>
</dbReference>
<name>A2EF11_TRIV3</name>
<keyword evidence="3" id="KW-1185">Reference proteome</keyword>